<dbReference type="SUPFAM" id="SSF103473">
    <property type="entry name" value="MFS general substrate transporter"/>
    <property type="match status" value="1"/>
</dbReference>
<feature type="compositionally biased region" description="Polar residues" evidence="5">
    <location>
        <begin position="1"/>
        <end position="26"/>
    </location>
</feature>
<feature type="transmembrane region" description="Helical" evidence="6">
    <location>
        <begin position="101"/>
        <end position="124"/>
    </location>
</feature>
<feature type="region of interest" description="Disordered" evidence="5">
    <location>
        <begin position="1"/>
        <end position="27"/>
    </location>
</feature>
<dbReference type="Pfam" id="PF07690">
    <property type="entry name" value="MFS_1"/>
    <property type="match status" value="1"/>
</dbReference>
<feature type="transmembrane region" description="Helical" evidence="6">
    <location>
        <begin position="166"/>
        <end position="184"/>
    </location>
</feature>
<feature type="transmembrane region" description="Helical" evidence="6">
    <location>
        <begin position="37"/>
        <end position="63"/>
    </location>
</feature>
<evidence type="ECO:0000256" key="3">
    <source>
        <dbReference type="ARBA" id="ARBA00022989"/>
    </source>
</evidence>
<feature type="transmembrane region" description="Helical" evidence="6">
    <location>
        <begin position="305"/>
        <end position="327"/>
    </location>
</feature>
<dbReference type="InterPro" id="IPR020846">
    <property type="entry name" value="MFS_dom"/>
</dbReference>
<dbReference type="PROSITE" id="PS50850">
    <property type="entry name" value="MFS"/>
    <property type="match status" value="1"/>
</dbReference>
<dbReference type="CDD" id="cd17502">
    <property type="entry name" value="MFS_Azr1_MDR_like"/>
    <property type="match status" value="1"/>
</dbReference>
<keyword evidence="3 6" id="KW-1133">Transmembrane helix</keyword>
<dbReference type="InterPro" id="IPR011701">
    <property type="entry name" value="MFS"/>
</dbReference>
<evidence type="ECO:0000313" key="8">
    <source>
        <dbReference type="EMBL" id="USW47177.1"/>
    </source>
</evidence>
<evidence type="ECO:0000256" key="4">
    <source>
        <dbReference type="ARBA" id="ARBA00023136"/>
    </source>
</evidence>
<comment type="subcellular location">
    <subcellularLocation>
        <location evidence="1">Membrane</location>
        <topology evidence="1">Multi-pass membrane protein</topology>
    </subcellularLocation>
</comment>
<dbReference type="OrthoDB" id="10021397at2759"/>
<organism evidence="8 9">
    <name type="scientific">Septoria linicola</name>
    <dbReference type="NCBI Taxonomy" id="215465"/>
    <lineage>
        <taxon>Eukaryota</taxon>
        <taxon>Fungi</taxon>
        <taxon>Dikarya</taxon>
        <taxon>Ascomycota</taxon>
        <taxon>Pezizomycotina</taxon>
        <taxon>Dothideomycetes</taxon>
        <taxon>Dothideomycetidae</taxon>
        <taxon>Mycosphaerellales</taxon>
        <taxon>Mycosphaerellaceae</taxon>
        <taxon>Septoria</taxon>
    </lineage>
</organism>
<feature type="transmembrane region" description="Helical" evidence="6">
    <location>
        <begin position="427"/>
        <end position="446"/>
    </location>
</feature>
<feature type="transmembrane region" description="Helical" evidence="6">
    <location>
        <begin position="339"/>
        <end position="359"/>
    </location>
</feature>
<name>A0A9Q9EF23_9PEZI</name>
<keyword evidence="9" id="KW-1185">Reference proteome</keyword>
<dbReference type="PANTHER" id="PTHR23501">
    <property type="entry name" value="MAJOR FACILITATOR SUPERFAMILY"/>
    <property type="match status" value="1"/>
</dbReference>
<evidence type="ECO:0000259" key="7">
    <source>
        <dbReference type="PROSITE" id="PS50850"/>
    </source>
</evidence>
<sequence>MASTEQLRPNTVEDQTSNHDNASTTPIAPKKLKTRSFILVLIALNIGVFCVALMNVIISVAIPSITDDFASIGSIGWYAASYLLPTCAFQPHYGKLYARYSAKWIILAALAFFETGVLVSAFASNSTVLILGRAVSGLGAAGVYSGALLIIALLTPCERTPVFQSSIGIVIGVASVSAPLMGGWMVDHLSWRACFLVNIPGGLIAAAMLAALLKLPPVQRESKTKLQLLKLFDPAGTMCFLASIVCLLLALDWAGTKAAWSSARVILLFVTSGVLCFMFIIIQLFSGDDATIPRRILSQRTIASLSFFIFCLFGQFACDLYFIPLYFQAVKATNAAASGINMIALIAPMVLAILASGALCSKTGHYVPFFYASAIFMSVGNGLLTTLNESTPPLLYISYQISVGIGTGIALQLPVTAVQAVLPVEDLPVGLATVLFFEFLGGSVAASGGTNAFVNALFRQYRNIGLDPGDHGARTVIVDHSRTAAVHAYMEALRWPFRLSLVLACLSICGAVGLEWKRVKGSRSTTAVDSCGDRDGTTVSFELKEAGQAPSPRRSDEMPCYGCHDRPECFLHSPPASHVRYPEKHDIGAGRIRSLKLPRVLE</sequence>
<evidence type="ECO:0000256" key="6">
    <source>
        <dbReference type="SAM" id="Phobius"/>
    </source>
</evidence>
<gene>
    <name evidence="8" type="ORF">Slin15195_G004960</name>
</gene>
<dbReference type="EMBL" id="CP099418">
    <property type="protein sequence ID" value="USW47177.1"/>
    <property type="molecule type" value="Genomic_DNA"/>
</dbReference>
<keyword evidence="4 6" id="KW-0472">Membrane</keyword>
<feature type="domain" description="Major facilitator superfamily (MFS) profile" evidence="7">
    <location>
        <begin position="40"/>
        <end position="499"/>
    </location>
</feature>
<dbReference type="GO" id="GO:0022857">
    <property type="term" value="F:transmembrane transporter activity"/>
    <property type="evidence" value="ECO:0007669"/>
    <property type="project" value="InterPro"/>
</dbReference>
<feature type="transmembrane region" description="Helical" evidence="6">
    <location>
        <begin position="234"/>
        <end position="254"/>
    </location>
</feature>
<feature type="transmembrane region" description="Helical" evidence="6">
    <location>
        <begin position="190"/>
        <end position="213"/>
    </location>
</feature>
<dbReference type="Gene3D" id="1.20.1250.20">
    <property type="entry name" value="MFS general substrate transporter like domains"/>
    <property type="match status" value="1"/>
</dbReference>
<feature type="transmembrane region" description="Helical" evidence="6">
    <location>
        <begin position="366"/>
        <end position="384"/>
    </location>
</feature>
<evidence type="ECO:0000256" key="2">
    <source>
        <dbReference type="ARBA" id="ARBA00022692"/>
    </source>
</evidence>
<evidence type="ECO:0000256" key="5">
    <source>
        <dbReference type="SAM" id="MobiDB-lite"/>
    </source>
</evidence>
<evidence type="ECO:0000313" key="9">
    <source>
        <dbReference type="Proteomes" id="UP001056384"/>
    </source>
</evidence>
<dbReference type="PANTHER" id="PTHR23501:SF199">
    <property type="entry name" value="MFS EFFLUX TRANSPORTER INPD-RELATED"/>
    <property type="match status" value="1"/>
</dbReference>
<protein>
    <submittedName>
        <fullName evidence="8">Major facilitator superfamily, MFS transporter superfamily</fullName>
    </submittedName>
</protein>
<evidence type="ECO:0000256" key="1">
    <source>
        <dbReference type="ARBA" id="ARBA00004141"/>
    </source>
</evidence>
<dbReference type="InterPro" id="IPR036259">
    <property type="entry name" value="MFS_trans_sf"/>
</dbReference>
<dbReference type="Proteomes" id="UP001056384">
    <property type="component" value="Chromosome 1"/>
</dbReference>
<dbReference type="AlphaFoldDB" id="A0A9Q9EF23"/>
<reference evidence="8" key="1">
    <citation type="submission" date="2022-06" db="EMBL/GenBank/DDBJ databases">
        <title>Complete genome sequences of two strains of the flax pathogen Septoria linicola.</title>
        <authorList>
            <person name="Lapalu N."/>
            <person name="Simon A."/>
            <person name="Demenou B."/>
            <person name="Paumier D."/>
            <person name="Guillot M.-P."/>
            <person name="Gout L."/>
            <person name="Valade R."/>
        </authorList>
    </citation>
    <scope>NUCLEOTIDE SEQUENCE</scope>
    <source>
        <strain evidence="8">SE15195</strain>
    </source>
</reference>
<keyword evidence="2 6" id="KW-0812">Transmembrane</keyword>
<feature type="transmembrane region" description="Helical" evidence="6">
    <location>
        <begin position="266"/>
        <end position="285"/>
    </location>
</feature>
<feature type="transmembrane region" description="Helical" evidence="6">
    <location>
        <begin position="130"/>
        <end position="154"/>
    </location>
</feature>
<dbReference type="GO" id="GO:0005886">
    <property type="term" value="C:plasma membrane"/>
    <property type="evidence" value="ECO:0007669"/>
    <property type="project" value="TreeGrafter"/>
</dbReference>
<feature type="transmembrane region" description="Helical" evidence="6">
    <location>
        <begin position="396"/>
        <end position="415"/>
    </location>
</feature>
<proteinExistence type="predicted"/>
<accession>A0A9Q9EF23</accession>